<dbReference type="Pfam" id="PF13414">
    <property type="entry name" value="TPR_11"/>
    <property type="match status" value="1"/>
</dbReference>
<sequence length="191" mass="21305">QGNEAFKAGDYPTAIGHYTTAILADGNDPTFYLNRAAAYLKLGKNEDAERDSTKVLALNPSNVKALFRRGQARRPLGNIDGARQASREPTSGNADTTPVRPPMTLFDFTKSWNSLETDEARWKLMCTIPPSSLPALFQASLEPDLLKSILHTFQAVCSPFTSSAVRDYLTALMRVQRFETLMLFMDKREQQ</sequence>
<dbReference type="EMBL" id="KN833700">
    <property type="protein sequence ID" value="KIK26647.1"/>
    <property type="molecule type" value="Genomic_DNA"/>
</dbReference>
<reference evidence="9" key="2">
    <citation type="submission" date="2015-01" db="EMBL/GenBank/DDBJ databases">
        <title>Evolutionary Origins and Diversification of the Mycorrhizal Mutualists.</title>
        <authorList>
            <consortium name="DOE Joint Genome Institute"/>
            <consortium name="Mycorrhizal Genomics Consortium"/>
            <person name="Kohler A."/>
            <person name="Kuo A."/>
            <person name="Nagy L.G."/>
            <person name="Floudas D."/>
            <person name="Copeland A."/>
            <person name="Barry K.W."/>
            <person name="Cichocki N."/>
            <person name="Veneault-Fourrey C."/>
            <person name="LaButti K."/>
            <person name="Lindquist E.A."/>
            <person name="Lipzen A."/>
            <person name="Lundell T."/>
            <person name="Morin E."/>
            <person name="Murat C."/>
            <person name="Riley R."/>
            <person name="Ohm R."/>
            <person name="Sun H."/>
            <person name="Tunlid A."/>
            <person name="Henrissat B."/>
            <person name="Grigoriev I.V."/>
            <person name="Hibbett D.S."/>
            <person name="Martin F."/>
        </authorList>
    </citation>
    <scope>NUCLEOTIDE SEQUENCE [LARGE SCALE GENOMIC DNA]</scope>
    <source>
        <strain evidence="9">441</strain>
    </source>
</reference>
<evidence type="ECO:0000313" key="8">
    <source>
        <dbReference type="EMBL" id="KIK26647.1"/>
    </source>
</evidence>
<dbReference type="SUPFAM" id="SSF48452">
    <property type="entry name" value="TPR-like"/>
    <property type="match status" value="1"/>
</dbReference>
<comment type="similarity">
    <text evidence="3">Belongs to the RPAP3 family.</text>
</comment>
<keyword evidence="2 5" id="KW-0802">TPR repeat</keyword>
<name>A0A0C9ZWP4_9AGAM</name>
<feature type="non-terminal residue" evidence="8">
    <location>
        <position position="191"/>
    </location>
</feature>
<accession>A0A0C9ZWP4</accession>
<feature type="non-terminal residue" evidence="8">
    <location>
        <position position="1"/>
    </location>
</feature>
<feature type="compositionally biased region" description="Polar residues" evidence="6">
    <location>
        <begin position="87"/>
        <end position="96"/>
    </location>
</feature>
<dbReference type="PANTHER" id="PTHR46423">
    <property type="entry name" value="RNA POLYMERASE II-ASSOCIATED PROTEIN 3"/>
    <property type="match status" value="1"/>
</dbReference>
<evidence type="ECO:0000256" key="1">
    <source>
        <dbReference type="ARBA" id="ARBA00022737"/>
    </source>
</evidence>
<dbReference type="AlphaFoldDB" id="A0A0C9ZWP4"/>
<dbReference type="InterPro" id="IPR025986">
    <property type="entry name" value="RPAP3-like_C"/>
</dbReference>
<organism evidence="8 9">
    <name type="scientific">Pisolithus microcarpus 441</name>
    <dbReference type="NCBI Taxonomy" id="765257"/>
    <lineage>
        <taxon>Eukaryota</taxon>
        <taxon>Fungi</taxon>
        <taxon>Dikarya</taxon>
        <taxon>Basidiomycota</taxon>
        <taxon>Agaricomycotina</taxon>
        <taxon>Agaricomycetes</taxon>
        <taxon>Agaricomycetidae</taxon>
        <taxon>Boletales</taxon>
        <taxon>Sclerodermatineae</taxon>
        <taxon>Pisolithaceae</taxon>
        <taxon>Pisolithus</taxon>
    </lineage>
</organism>
<feature type="repeat" description="TPR" evidence="5">
    <location>
        <begin position="29"/>
        <end position="62"/>
    </location>
</feature>
<dbReference type="GO" id="GO:0101031">
    <property type="term" value="C:protein folding chaperone complex"/>
    <property type="evidence" value="ECO:0007669"/>
    <property type="project" value="TreeGrafter"/>
</dbReference>
<dbReference type="OrthoDB" id="629492at2759"/>
<dbReference type="PROSITE" id="PS50005">
    <property type="entry name" value="TPR"/>
    <property type="match status" value="1"/>
</dbReference>
<dbReference type="HOGENOM" id="CLU_1256513_0_0_1"/>
<evidence type="ECO:0000313" key="9">
    <source>
        <dbReference type="Proteomes" id="UP000054018"/>
    </source>
</evidence>
<dbReference type="InterPro" id="IPR011990">
    <property type="entry name" value="TPR-like_helical_dom_sf"/>
</dbReference>
<dbReference type="Pfam" id="PF13877">
    <property type="entry name" value="RPAP3_C"/>
    <property type="match status" value="1"/>
</dbReference>
<protein>
    <recommendedName>
        <fullName evidence="4">RNA polymerase II-associated protein 3</fullName>
    </recommendedName>
</protein>
<dbReference type="Proteomes" id="UP000054018">
    <property type="component" value="Unassembled WGS sequence"/>
</dbReference>
<evidence type="ECO:0000256" key="4">
    <source>
        <dbReference type="ARBA" id="ARBA00040133"/>
    </source>
</evidence>
<feature type="region of interest" description="Disordered" evidence="6">
    <location>
        <begin position="77"/>
        <end position="100"/>
    </location>
</feature>
<keyword evidence="9" id="KW-1185">Reference proteome</keyword>
<evidence type="ECO:0000259" key="7">
    <source>
        <dbReference type="Pfam" id="PF13877"/>
    </source>
</evidence>
<dbReference type="Gene3D" id="1.25.40.10">
    <property type="entry name" value="Tetratricopeptide repeat domain"/>
    <property type="match status" value="1"/>
</dbReference>
<dbReference type="InterPro" id="IPR019734">
    <property type="entry name" value="TPR_rpt"/>
</dbReference>
<feature type="domain" description="RNA-polymerase II-associated protein 3-like C-terminal" evidence="7">
    <location>
        <begin position="101"/>
        <end position="190"/>
    </location>
</feature>
<reference evidence="8 9" key="1">
    <citation type="submission" date="2014-04" db="EMBL/GenBank/DDBJ databases">
        <authorList>
            <consortium name="DOE Joint Genome Institute"/>
            <person name="Kuo A."/>
            <person name="Kohler A."/>
            <person name="Costa M.D."/>
            <person name="Nagy L.G."/>
            <person name="Floudas D."/>
            <person name="Copeland A."/>
            <person name="Barry K.W."/>
            <person name="Cichocki N."/>
            <person name="Veneault-Fourrey C."/>
            <person name="LaButti K."/>
            <person name="Lindquist E.A."/>
            <person name="Lipzen A."/>
            <person name="Lundell T."/>
            <person name="Morin E."/>
            <person name="Murat C."/>
            <person name="Sun H."/>
            <person name="Tunlid A."/>
            <person name="Henrissat B."/>
            <person name="Grigoriev I.V."/>
            <person name="Hibbett D.S."/>
            <person name="Martin F."/>
            <person name="Nordberg H.P."/>
            <person name="Cantor M.N."/>
            <person name="Hua S.X."/>
        </authorList>
    </citation>
    <scope>NUCLEOTIDE SEQUENCE [LARGE SCALE GENOMIC DNA]</scope>
    <source>
        <strain evidence="8 9">441</strain>
    </source>
</reference>
<evidence type="ECO:0000256" key="3">
    <source>
        <dbReference type="ARBA" id="ARBA00038275"/>
    </source>
</evidence>
<proteinExistence type="inferred from homology"/>
<evidence type="ECO:0000256" key="5">
    <source>
        <dbReference type="PROSITE-ProRule" id="PRU00339"/>
    </source>
</evidence>
<evidence type="ECO:0000256" key="6">
    <source>
        <dbReference type="SAM" id="MobiDB-lite"/>
    </source>
</evidence>
<dbReference type="STRING" id="765257.A0A0C9ZWP4"/>
<evidence type="ECO:0000256" key="2">
    <source>
        <dbReference type="ARBA" id="ARBA00022803"/>
    </source>
</evidence>
<dbReference type="PANTHER" id="PTHR46423:SF1">
    <property type="entry name" value="RNA POLYMERASE II-ASSOCIATED PROTEIN 3"/>
    <property type="match status" value="1"/>
</dbReference>
<gene>
    <name evidence="8" type="ORF">PISMIDRAFT_57666</name>
</gene>
<dbReference type="SMART" id="SM00028">
    <property type="entry name" value="TPR"/>
    <property type="match status" value="2"/>
</dbReference>
<keyword evidence="1" id="KW-0677">Repeat</keyword>
<dbReference type="InterPro" id="IPR051966">
    <property type="entry name" value="RPAP3"/>
</dbReference>